<dbReference type="Gene3D" id="3.40.50.300">
    <property type="entry name" value="P-loop containing nucleotide triphosphate hydrolases"/>
    <property type="match status" value="1"/>
</dbReference>
<dbReference type="PROSITE" id="PS51421">
    <property type="entry name" value="RAS"/>
    <property type="match status" value="1"/>
</dbReference>
<dbReference type="InterPro" id="IPR005225">
    <property type="entry name" value="Small_GTP-bd"/>
</dbReference>
<dbReference type="NCBIfam" id="TIGR00231">
    <property type="entry name" value="small_GTP"/>
    <property type="match status" value="1"/>
</dbReference>
<evidence type="ECO:0000256" key="1">
    <source>
        <dbReference type="ARBA" id="ARBA00006270"/>
    </source>
</evidence>
<evidence type="ECO:0000313" key="2">
    <source>
        <dbReference type="EMBL" id="CAG9323921.1"/>
    </source>
</evidence>
<sequence>MTPFQFFNIKIKLKLWLAAVSIIHIYMENNDSRDIDYSFKLVIIGDSTVGKSSIRSRFTKNEFCQSMPSTHGFKNDYKIVDIDSKVVKAEIWDTAGQDQYRGILPSFYRGVKGALVVFDITNRESFKNLSKWIRELKLMGDSLLSVLLIGNKNDLENERKVPQEEAKIYAQKNQLLYMETSALTAENVDKAFQDVLTDILRSTIVMMAGGEKPNIGPTKKITSSEKQKRSKQLAMDAPRCACACICEIF</sequence>
<organism evidence="2 3">
    <name type="scientific">Blepharisma stoltei</name>
    <dbReference type="NCBI Taxonomy" id="1481888"/>
    <lineage>
        <taxon>Eukaryota</taxon>
        <taxon>Sar</taxon>
        <taxon>Alveolata</taxon>
        <taxon>Ciliophora</taxon>
        <taxon>Postciliodesmatophora</taxon>
        <taxon>Heterotrichea</taxon>
        <taxon>Heterotrichida</taxon>
        <taxon>Blepharismidae</taxon>
        <taxon>Blepharisma</taxon>
    </lineage>
</organism>
<dbReference type="Proteomes" id="UP001162131">
    <property type="component" value="Unassembled WGS sequence"/>
</dbReference>
<dbReference type="Pfam" id="PF00071">
    <property type="entry name" value="Ras"/>
    <property type="match status" value="1"/>
</dbReference>
<dbReference type="PANTHER" id="PTHR47979">
    <property type="entry name" value="DRAB11-RELATED"/>
    <property type="match status" value="1"/>
</dbReference>
<dbReference type="EMBL" id="CAJZBQ010000035">
    <property type="protein sequence ID" value="CAG9323921.1"/>
    <property type="molecule type" value="Genomic_DNA"/>
</dbReference>
<proteinExistence type="inferred from homology"/>
<dbReference type="SMART" id="SM00173">
    <property type="entry name" value="RAS"/>
    <property type="match status" value="1"/>
</dbReference>
<comment type="similarity">
    <text evidence="1">Belongs to the small GTPase superfamily. Rab family.</text>
</comment>
<dbReference type="GO" id="GO:0003924">
    <property type="term" value="F:GTPase activity"/>
    <property type="evidence" value="ECO:0007669"/>
    <property type="project" value="InterPro"/>
</dbReference>
<dbReference type="AlphaFoldDB" id="A0AAU9JD51"/>
<dbReference type="SMART" id="SM00176">
    <property type="entry name" value="RAN"/>
    <property type="match status" value="1"/>
</dbReference>
<dbReference type="SMART" id="SM00175">
    <property type="entry name" value="RAB"/>
    <property type="match status" value="1"/>
</dbReference>
<name>A0AAU9JD51_9CILI</name>
<dbReference type="GO" id="GO:0005525">
    <property type="term" value="F:GTP binding"/>
    <property type="evidence" value="ECO:0007669"/>
    <property type="project" value="InterPro"/>
</dbReference>
<dbReference type="InterPro" id="IPR027417">
    <property type="entry name" value="P-loop_NTPase"/>
</dbReference>
<dbReference type="PROSITE" id="PS51420">
    <property type="entry name" value="RHO"/>
    <property type="match status" value="1"/>
</dbReference>
<evidence type="ECO:0000313" key="3">
    <source>
        <dbReference type="Proteomes" id="UP001162131"/>
    </source>
</evidence>
<gene>
    <name evidence="2" type="ORF">BSTOLATCC_MIC34955</name>
</gene>
<reference evidence="2" key="1">
    <citation type="submission" date="2021-09" db="EMBL/GenBank/DDBJ databases">
        <authorList>
            <consortium name="AG Swart"/>
            <person name="Singh M."/>
            <person name="Singh A."/>
            <person name="Seah K."/>
            <person name="Emmerich C."/>
        </authorList>
    </citation>
    <scope>NUCLEOTIDE SEQUENCE</scope>
    <source>
        <strain evidence="2">ATCC30299</strain>
    </source>
</reference>
<dbReference type="FunFam" id="3.40.50.300:FF:000808">
    <property type="entry name" value="Small GTP-binding protein, putative"/>
    <property type="match status" value="1"/>
</dbReference>
<comment type="caution">
    <text evidence="2">The sequence shown here is derived from an EMBL/GenBank/DDBJ whole genome shotgun (WGS) entry which is preliminary data.</text>
</comment>
<protein>
    <submittedName>
        <fullName evidence="2">Uncharacterized protein</fullName>
    </submittedName>
</protein>
<dbReference type="InterPro" id="IPR050209">
    <property type="entry name" value="Rab_GTPases_membrane_traffic"/>
</dbReference>
<keyword evidence="3" id="KW-1185">Reference proteome</keyword>
<dbReference type="SMART" id="SM00174">
    <property type="entry name" value="RHO"/>
    <property type="match status" value="1"/>
</dbReference>
<dbReference type="PROSITE" id="PS51419">
    <property type="entry name" value="RAB"/>
    <property type="match status" value="1"/>
</dbReference>
<dbReference type="SUPFAM" id="SSF52540">
    <property type="entry name" value="P-loop containing nucleoside triphosphate hydrolases"/>
    <property type="match status" value="1"/>
</dbReference>
<dbReference type="PRINTS" id="PR00449">
    <property type="entry name" value="RASTRNSFRMNG"/>
</dbReference>
<dbReference type="InterPro" id="IPR001806">
    <property type="entry name" value="Small_GTPase"/>
</dbReference>
<accession>A0AAU9JD51</accession>